<feature type="region of interest" description="Disordered" evidence="1">
    <location>
        <begin position="16"/>
        <end position="76"/>
    </location>
</feature>
<protein>
    <submittedName>
        <fullName evidence="2">Uncharacterized protein</fullName>
    </submittedName>
</protein>
<dbReference type="EMBL" id="JBHSRF010000090">
    <property type="protein sequence ID" value="MFC6086517.1"/>
    <property type="molecule type" value="Genomic_DNA"/>
</dbReference>
<keyword evidence="3" id="KW-1185">Reference proteome</keyword>
<dbReference type="Proteomes" id="UP001596137">
    <property type="component" value="Unassembled WGS sequence"/>
</dbReference>
<evidence type="ECO:0000256" key="1">
    <source>
        <dbReference type="SAM" id="MobiDB-lite"/>
    </source>
</evidence>
<comment type="caution">
    <text evidence="2">The sequence shown here is derived from an EMBL/GenBank/DDBJ whole genome shotgun (WGS) entry which is preliminary data.</text>
</comment>
<proteinExistence type="predicted"/>
<evidence type="ECO:0000313" key="3">
    <source>
        <dbReference type="Proteomes" id="UP001596137"/>
    </source>
</evidence>
<organism evidence="2 3">
    <name type="scientific">Sphaerisporangium aureirubrum</name>
    <dbReference type="NCBI Taxonomy" id="1544736"/>
    <lineage>
        <taxon>Bacteria</taxon>
        <taxon>Bacillati</taxon>
        <taxon>Actinomycetota</taxon>
        <taxon>Actinomycetes</taxon>
        <taxon>Streptosporangiales</taxon>
        <taxon>Streptosporangiaceae</taxon>
        <taxon>Sphaerisporangium</taxon>
    </lineage>
</organism>
<accession>A0ABW1NW23</accession>
<evidence type="ECO:0000313" key="2">
    <source>
        <dbReference type="EMBL" id="MFC6086517.1"/>
    </source>
</evidence>
<gene>
    <name evidence="2" type="ORF">ACFP1K_35470</name>
</gene>
<name>A0ABW1NW23_9ACTN</name>
<feature type="compositionally biased region" description="Polar residues" evidence="1">
    <location>
        <begin position="43"/>
        <end position="52"/>
    </location>
</feature>
<sequence length="76" mass="8107">MLHCTGMLNVRREAVTGALNPARDRTFSVRGPPPHHTDRPTMPTEQVSLLQPTPSPIRSDRAAGTPDAAVAGRNPG</sequence>
<dbReference type="RefSeq" id="WP_380761789.1">
    <property type="nucleotide sequence ID" value="NZ_JBHSRF010000090.1"/>
</dbReference>
<reference evidence="3" key="1">
    <citation type="journal article" date="2019" name="Int. J. Syst. Evol. Microbiol.">
        <title>The Global Catalogue of Microorganisms (GCM) 10K type strain sequencing project: providing services to taxonomists for standard genome sequencing and annotation.</title>
        <authorList>
            <consortium name="The Broad Institute Genomics Platform"/>
            <consortium name="The Broad Institute Genome Sequencing Center for Infectious Disease"/>
            <person name="Wu L."/>
            <person name="Ma J."/>
        </authorList>
    </citation>
    <scope>NUCLEOTIDE SEQUENCE [LARGE SCALE GENOMIC DNA]</scope>
    <source>
        <strain evidence="3">JCM 30346</strain>
    </source>
</reference>